<accession>A0A3P7Q0X6</accession>
<keyword evidence="1" id="KW-1133">Transmembrane helix</keyword>
<evidence type="ECO:0008006" key="4">
    <source>
        <dbReference type="Google" id="ProtNLM"/>
    </source>
</evidence>
<dbReference type="KEGG" id="cbar:PATL70BA_3440"/>
<organism evidence="2 3">
    <name type="scientific">Petrocella atlantisensis</name>
    <dbReference type="NCBI Taxonomy" id="2173034"/>
    <lineage>
        <taxon>Bacteria</taxon>
        <taxon>Bacillati</taxon>
        <taxon>Bacillota</taxon>
        <taxon>Clostridia</taxon>
        <taxon>Lachnospirales</taxon>
        <taxon>Vallitaleaceae</taxon>
        <taxon>Petrocella</taxon>
    </lineage>
</organism>
<keyword evidence="1" id="KW-0472">Membrane</keyword>
<name>A0A3P7Q0X6_9FIRM</name>
<dbReference type="AlphaFoldDB" id="A0A3P7Q0X6"/>
<evidence type="ECO:0000256" key="1">
    <source>
        <dbReference type="SAM" id="Phobius"/>
    </source>
</evidence>
<proteinExistence type="predicted"/>
<dbReference type="RefSeq" id="WP_125138347.1">
    <property type="nucleotide sequence ID" value="NZ_LR130778.1"/>
</dbReference>
<reference evidence="2 3" key="1">
    <citation type="submission" date="2018-09" db="EMBL/GenBank/DDBJ databases">
        <authorList>
            <person name="Postec A."/>
        </authorList>
    </citation>
    <scope>NUCLEOTIDE SEQUENCE [LARGE SCALE GENOMIC DNA]</scope>
    <source>
        <strain evidence="2">70B-A</strain>
    </source>
</reference>
<sequence length="844" mass="92217">MRLWDKLNNQKGSTLLFVVITVAILSMLGTALLAMSLMNINMKHNDNRIKKTLYYAESGIDQVYARVGKVVEVSISDAIADTDDDIKHILNEIDAMLLDETNLPPYVGINSSITYVEEAPIIELRDLIVPSGAMYMLDAEALKVLSDQIYRHHFRSAMNSNGSQSNLIAFLDSELFVYLDNNTPAQNNSSININTAAITVTPFSGVDTTYRVEGIESTFILGDHTEKKISTDIVVSDQIKSYPLNTIEKRTLLPDNPIWQKALVANDDIAFNAGAVVDIHGDIYGYGKLPVGDAIHNPKNYGGIMVNGTSRVTVHGNIFSRSYVQLTDGSSSNARLTVNNGLVYANSVVLQDGASGQMNFNGNVYTSDDLELNGTGGTIDINGSYYGYTDGSGTGVTHDLSSAIVINADMNGGSSLSIDGAFNPVASTKNDIDFLESHEGILIGGTAYVDVQPTRYQTAESVSLKGNFVAYTWGFDLETIDLMKSIGDSFFKQVPYDFYAGSDAVHDATLESKLLKDNVSWQAIYGSTISLANGTTPPFTPYDLKDRKAYFVAFKHYIDGDSNTFVKTGPGVNLQKYIYTTGLKLVYDATVGGNDFLDLTHHNGTNTNQVGQEGYDNLRIKTSLDHIYQLHMLRHRSDPGTPVIDNPDADPLVLPTYYNVNAVHKYTKIDTIGSLNHNNAPYPTVPSVLNAAQNALEITYVNDATAQPLHIYAGSLGSENPSIHIPSGRAQGVIVHNGDIVIHGNLEFAGPIISGGSITATGGTQTYKNNTLVIKNYLAQKIYEDNVLYNLFNVVDRSGPGSAPVFLEEIEFVDFDQTTTLDPNNNSPYRYSDLMGFEFWKVEE</sequence>
<evidence type="ECO:0000313" key="3">
    <source>
        <dbReference type="Proteomes" id="UP000279029"/>
    </source>
</evidence>
<gene>
    <name evidence="2" type="ORF">PATL70BA_3440</name>
</gene>
<protein>
    <recommendedName>
        <fullName evidence="4">Type 4 fimbrial biogenesis protein PilX N-terminal domain-containing protein</fullName>
    </recommendedName>
</protein>
<keyword evidence="1" id="KW-0812">Transmembrane</keyword>
<dbReference type="OrthoDB" id="1947207at2"/>
<evidence type="ECO:0000313" key="2">
    <source>
        <dbReference type="EMBL" id="VDN49377.1"/>
    </source>
</evidence>
<dbReference type="Proteomes" id="UP000279029">
    <property type="component" value="Chromosome"/>
</dbReference>
<dbReference type="EMBL" id="LR130778">
    <property type="protein sequence ID" value="VDN49377.1"/>
    <property type="molecule type" value="Genomic_DNA"/>
</dbReference>
<feature type="transmembrane region" description="Helical" evidence="1">
    <location>
        <begin position="12"/>
        <end position="38"/>
    </location>
</feature>
<keyword evidence="3" id="KW-1185">Reference proteome</keyword>